<dbReference type="AlphaFoldDB" id="A0A1X7AR08"/>
<keyword evidence="1" id="KW-1133">Transmembrane helix</keyword>
<evidence type="ECO:0000256" key="1">
    <source>
        <dbReference type="SAM" id="Phobius"/>
    </source>
</evidence>
<name>A0A1X7AR08_9GAMM</name>
<dbReference type="Pfam" id="PF06611">
    <property type="entry name" value="DUF1145"/>
    <property type="match status" value="1"/>
</dbReference>
<gene>
    <name evidence="2" type="ORF">EHSB41UT_04373</name>
</gene>
<accession>A0A1X7AR08</accession>
<dbReference type="EMBL" id="FWPT01000013">
    <property type="protein sequence ID" value="SMA50562.1"/>
    <property type="molecule type" value="Genomic_DNA"/>
</dbReference>
<evidence type="ECO:0000313" key="3">
    <source>
        <dbReference type="Proteomes" id="UP000196573"/>
    </source>
</evidence>
<keyword evidence="1" id="KW-0812">Transmembrane</keyword>
<dbReference type="InterPro" id="IPR009525">
    <property type="entry name" value="DUF1145"/>
</dbReference>
<reference evidence="2 3" key="1">
    <citation type="submission" date="2017-03" db="EMBL/GenBank/DDBJ databases">
        <authorList>
            <person name="Afonso C.L."/>
            <person name="Miller P.J."/>
            <person name="Scott M.A."/>
            <person name="Spackman E."/>
            <person name="Goraichik I."/>
            <person name="Dimitrov K.M."/>
            <person name="Suarez D.L."/>
            <person name="Swayne D.E."/>
        </authorList>
    </citation>
    <scope>NUCLEOTIDE SEQUENCE [LARGE SCALE GENOMIC DNA]</scope>
    <source>
        <strain evidence="2">SB41UT1</strain>
    </source>
</reference>
<dbReference type="Proteomes" id="UP000196573">
    <property type="component" value="Unassembled WGS sequence"/>
</dbReference>
<sequence>MLKTALIIARLLTAVFWLGVLSTFALEWPAPLNQMIPWLGASILAVHGFEVLVWQKKIRMVSNNLMKDNLMVLIFGAFHMAQLSLEWNAQQQASRVES</sequence>
<dbReference type="RefSeq" id="WP_087112993.1">
    <property type="nucleotide sequence ID" value="NZ_CBCSCN010000016.1"/>
</dbReference>
<evidence type="ECO:0008006" key="4">
    <source>
        <dbReference type="Google" id="ProtNLM"/>
    </source>
</evidence>
<protein>
    <recommendedName>
        <fullName evidence="4">DUF1145 domain-containing protein</fullName>
    </recommendedName>
</protein>
<keyword evidence="1" id="KW-0472">Membrane</keyword>
<proteinExistence type="predicted"/>
<dbReference type="OrthoDB" id="6197603at2"/>
<feature type="transmembrane region" description="Helical" evidence="1">
    <location>
        <begin position="35"/>
        <end position="54"/>
    </location>
</feature>
<evidence type="ECO:0000313" key="2">
    <source>
        <dbReference type="EMBL" id="SMA50562.1"/>
    </source>
</evidence>
<organism evidence="2 3">
    <name type="scientific">Parendozoicomonas haliclonae</name>
    <dbReference type="NCBI Taxonomy" id="1960125"/>
    <lineage>
        <taxon>Bacteria</taxon>
        <taxon>Pseudomonadati</taxon>
        <taxon>Pseudomonadota</taxon>
        <taxon>Gammaproteobacteria</taxon>
        <taxon>Oceanospirillales</taxon>
        <taxon>Endozoicomonadaceae</taxon>
        <taxon>Parendozoicomonas</taxon>
    </lineage>
</organism>
<keyword evidence="3" id="KW-1185">Reference proteome</keyword>